<keyword evidence="1" id="KW-1133">Transmembrane helix</keyword>
<name>W7AN27_9APIC</name>
<dbReference type="VEuPathDB" id="PlasmoDB:C922_03038"/>
<feature type="transmembrane region" description="Helical" evidence="1">
    <location>
        <begin position="48"/>
        <end position="66"/>
    </location>
</feature>
<keyword evidence="3" id="KW-1185">Reference proteome</keyword>
<dbReference type="RefSeq" id="XP_008816852.1">
    <property type="nucleotide sequence ID" value="XM_008818630.1"/>
</dbReference>
<protein>
    <submittedName>
        <fullName evidence="2">Uncharacterized protein</fullName>
    </submittedName>
</protein>
<dbReference type="GeneID" id="20038312"/>
<dbReference type="AlphaFoldDB" id="W7AN27"/>
<dbReference type="Proteomes" id="UP000030640">
    <property type="component" value="Unassembled WGS sequence"/>
</dbReference>
<dbReference type="OrthoDB" id="380332at2759"/>
<accession>W7AN27</accession>
<gene>
    <name evidence="2" type="ORF">C922_03038</name>
</gene>
<evidence type="ECO:0000313" key="3">
    <source>
        <dbReference type="Proteomes" id="UP000030640"/>
    </source>
</evidence>
<proteinExistence type="predicted"/>
<keyword evidence="1" id="KW-0472">Membrane</keyword>
<sequence length="74" mass="9019">MSFLEKMFSFPGRTDPYHVGQDDVRMIHYAFKGVPERTEVWFFMETRFLQGVFTGILLFYLMLYFTRRYKNKVS</sequence>
<organism evidence="2 3">
    <name type="scientific">Plasmodium inui San Antonio 1</name>
    <dbReference type="NCBI Taxonomy" id="1237626"/>
    <lineage>
        <taxon>Eukaryota</taxon>
        <taxon>Sar</taxon>
        <taxon>Alveolata</taxon>
        <taxon>Apicomplexa</taxon>
        <taxon>Aconoidasida</taxon>
        <taxon>Haemosporida</taxon>
        <taxon>Plasmodiidae</taxon>
        <taxon>Plasmodium</taxon>
        <taxon>Plasmodium (Plasmodium)</taxon>
    </lineage>
</organism>
<evidence type="ECO:0000313" key="2">
    <source>
        <dbReference type="EMBL" id="EUD66711.1"/>
    </source>
</evidence>
<evidence type="ECO:0000256" key="1">
    <source>
        <dbReference type="SAM" id="Phobius"/>
    </source>
</evidence>
<keyword evidence="1" id="KW-0812">Transmembrane</keyword>
<reference evidence="2 3" key="1">
    <citation type="submission" date="2013-02" db="EMBL/GenBank/DDBJ databases">
        <title>The Genome Sequence of Plasmodium inui San Antonio 1.</title>
        <authorList>
            <consortium name="The Broad Institute Genome Sequencing Platform"/>
            <consortium name="The Broad Institute Genome Sequencing Center for Infectious Disease"/>
            <person name="Neafsey D."/>
            <person name="Cheeseman I."/>
            <person name="Volkman S."/>
            <person name="Adams J."/>
            <person name="Walker B."/>
            <person name="Young S.K."/>
            <person name="Zeng Q."/>
            <person name="Gargeya S."/>
            <person name="Fitzgerald M."/>
            <person name="Haas B."/>
            <person name="Abouelleil A."/>
            <person name="Alvarado L."/>
            <person name="Arachchi H.M."/>
            <person name="Berlin A.M."/>
            <person name="Chapman S.B."/>
            <person name="Dewar J."/>
            <person name="Goldberg J."/>
            <person name="Griggs A."/>
            <person name="Gujja S."/>
            <person name="Hansen M."/>
            <person name="Howarth C."/>
            <person name="Imamovic A."/>
            <person name="Larimer J."/>
            <person name="McCowan C."/>
            <person name="Murphy C."/>
            <person name="Neiman D."/>
            <person name="Pearson M."/>
            <person name="Priest M."/>
            <person name="Roberts A."/>
            <person name="Saif S."/>
            <person name="Shea T."/>
            <person name="Sisk P."/>
            <person name="Sykes S."/>
            <person name="Wortman J."/>
            <person name="Nusbaum C."/>
            <person name="Birren B."/>
        </authorList>
    </citation>
    <scope>NUCLEOTIDE SEQUENCE [LARGE SCALE GENOMIC DNA]</scope>
    <source>
        <strain evidence="2 3">San Antonio 1</strain>
    </source>
</reference>
<dbReference type="EMBL" id="KI965470">
    <property type="protein sequence ID" value="EUD66711.1"/>
    <property type="molecule type" value="Genomic_DNA"/>
</dbReference>